<feature type="chain" id="PRO_5038889110" description="DUF4270 family protein" evidence="1">
    <location>
        <begin position="21"/>
        <end position="219"/>
    </location>
</feature>
<name>A0A9D9N3F0_9BACT</name>
<evidence type="ECO:0000313" key="2">
    <source>
        <dbReference type="EMBL" id="MBO8458929.1"/>
    </source>
</evidence>
<evidence type="ECO:0000256" key="1">
    <source>
        <dbReference type="SAM" id="SignalP"/>
    </source>
</evidence>
<accession>A0A9D9N3F0</accession>
<reference evidence="2" key="2">
    <citation type="journal article" date="2021" name="PeerJ">
        <title>Extensive microbial diversity within the chicken gut microbiome revealed by metagenomics and culture.</title>
        <authorList>
            <person name="Gilroy R."/>
            <person name="Ravi A."/>
            <person name="Getino M."/>
            <person name="Pursley I."/>
            <person name="Horton D.L."/>
            <person name="Alikhan N.F."/>
            <person name="Baker D."/>
            <person name="Gharbi K."/>
            <person name="Hall N."/>
            <person name="Watson M."/>
            <person name="Adriaenssens E.M."/>
            <person name="Foster-Nyarko E."/>
            <person name="Jarju S."/>
            <person name="Secka A."/>
            <person name="Antonio M."/>
            <person name="Oren A."/>
            <person name="Chaudhuri R.R."/>
            <person name="La Ragione R."/>
            <person name="Hildebrand F."/>
            <person name="Pallen M.J."/>
        </authorList>
    </citation>
    <scope>NUCLEOTIDE SEQUENCE</scope>
    <source>
        <strain evidence="2">G3-3990</strain>
    </source>
</reference>
<dbReference type="Proteomes" id="UP000823641">
    <property type="component" value="Unassembled WGS sequence"/>
</dbReference>
<dbReference type="AlphaFoldDB" id="A0A9D9N3F0"/>
<feature type="signal peptide" evidence="1">
    <location>
        <begin position="1"/>
        <end position="20"/>
    </location>
</feature>
<dbReference type="EMBL" id="JADIMG010000006">
    <property type="protein sequence ID" value="MBO8458929.1"/>
    <property type="molecule type" value="Genomic_DNA"/>
</dbReference>
<protein>
    <recommendedName>
        <fullName evidence="4">DUF4270 family protein</fullName>
    </recommendedName>
</protein>
<sequence>MFKQIILPIFCLFTSIFFHSCNNGINEPTNSVTLRQPFTAGYAVYYGTYYDYLGIDTHVFELDLYTEGLGLDSTGQYVGTGQNLYMTDIFSIGSDSLLAEGNYTIDTLYQYTTGSVLGGASYGGIPGGALLINISSTGISYDYIISGTMTVAYSNDSTTLNFKLQTKQGTLIENQFRGILPQFNMSNSEDSEDSSQIHINHYKSSKKHSKTCFKAENRL</sequence>
<evidence type="ECO:0008006" key="4">
    <source>
        <dbReference type="Google" id="ProtNLM"/>
    </source>
</evidence>
<reference evidence="2" key="1">
    <citation type="submission" date="2020-10" db="EMBL/GenBank/DDBJ databases">
        <authorList>
            <person name="Gilroy R."/>
        </authorList>
    </citation>
    <scope>NUCLEOTIDE SEQUENCE</scope>
    <source>
        <strain evidence="2">G3-3990</strain>
    </source>
</reference>
<organism evidence="2 3">
    <name type="scientific">Candidatus Gallipaludibacter merdavium</name>
    <dbReference type="NCBI Taxonomy" id="2840839"/>
    <lineage>
        <taxon>Bacteria</taxon>
        <taxon>Pseudomonadati</taxon>
        <taxon>Bacteroidota</taxon>
        <taxon>Bacteroidia</taxon>
        <taxon>Bacteroidales</taxon>
        <taxon>Candidatus Gallipaludibacter</taxon>
    </lineage>
</organism>
<gene>
    <name evidence="2" type="ORF">IAA73_01130</name>
</gene>
<comment type="caution">
    <text evidence="2">The sequence shown here is derived from an EMBL/GenBank/DDBJ whole genome shotgun (WGS) entry which is preliminary data.</text>
</comment>
<keyword evidence="1" id="KW-0732">Signal</keyword>
<proteinExistence type="predicted"/>
<evidence type="ECO:0000313" key="3">
    <source>
        <dbReference type="Proteomes" id="UP000823641"/>
    </source>
</evidence>